<name>A0A832MNS1_UNCEI</name>
<dbReference type="SUPFAM" id="SSF160246">
    <property type="entry name" value="EspE N-terminal domain-like"/>
    <property type="match status" value="1"/>
</dbReference>
<dbReference type="Pfam" id="PF14332">
    <property type="entry name" value="DUF4388"/>
    <property type="match status" value="1"/>
</dbReference>
<evidence type="ECO:0000259" key="1">
    <source>
        <dbReference type="Pfam" id="PF14332"/>
    </source>
</evidence>
<accession>A0A832MNS1</accession>
<dbReference type="PANTHER" id="PTHR36304:SF4">
    <property type="entry name" value="DUF4388 DOMAIN-CONTAINING PROTEIN"/>
    <property type="match status" value="1"/>
</dbReference>
<dbReference type="PANTHER" id="PTHR36304">
    <property type="entry name" value="DOMAIN GTPASE-ACTIVATING PROTEIN, PUTATIVE-RELATED-RELATED"/>
    <property type="match status" value="1"/>
</dbReference>
<gene>
    <name evidence="2" type="ORF">ENR23_13660</name>
</gene>
<organism evidence="2">
    <name type="scientific">Eiseniibacteriota bacterium</name>
    <dbReference type="NCBI Taxonomy" id="2212470"/>
    <lineage>
        <taxon>Bacteria</taxon>
        <taxon>Candidatus Eiseniibacteriota</taxon>
    </lineage>
</organism>
<evidence type="ECO:0000313" key="2">
    <source>
        <dbReference type="EMBL" id="HGZ44438.1"/>
    </source>
</evidence>
<protein>
    <submittedName>
        <fullName evidence="2">DUF4388 domain-containing protein</fullName>
    </submittedName>
</protein>
<dbReference type="EMBL" id="DSQF01000028">
    <property type="protein sequence ID" value="HGZ44438.1"/>
    <property type="molecule type" value="Genomic_DNA"/>
</dbReference>
<feature type="domain" description="PatA-like N-terminal" evidence="1">
    <location>
        <begin position="15"/>
        <end position="170"/>
    </location>
</feature>
<dbReference type="InterPro" id="IPR025497">
    <property type="entry name" value="PatA-like_N"/>
</dbReference>
<sequence>MRAPEARVSPAPALEGDLRVFLPAEVLQLLSLAQANGRLELRRESERADVYFERGRPVFARTDGQTVRAGQVLVHRGWLSPEALELALAMQQDHPGRRLGEMLLANGVITPEQLQEAVRDVLRRIMYGLLLWRDGSFRFFPGERPAAEDIQLDLDLDRLILEGLKDADHRRAAASGEAREGPKPRGA</sequence>
<reference evidence="2" key="1">
    <citation type="journal article" date="2020" name="mSystems">
        <title>Genome- and Community-Level Interaction Insights into Carbon Utilization and Element Cycling Functions of Hydrothermarchaeota in Hydrothermal Sediment.</title>
        <authorList>
            <person name="Zhou Z."/>
            <person name="Liu Y."/>
            <person name="Xu W."/>
            <person name="Pan J."/>
            <person name="Luo Z.H."/>
            <person name="Li M."/>
        </authorList>
    </citation>
    <scope>NUCLEOTIDE SEQUENCE [LARGE SCALE GENOMIC DNA]</scope>
    <source>
        <strain evidence="2">SpSt-381</strain>
    </source>
</reference>
<proteinExistence type="predicted"/>
<comment type="caution">
    <text evidence="2">The sequence shown here is derived from an EMBL/GenBank/DDBJ whole genome shotgun (WGS) entry which is preliminary data.</text>
</comment>
<dbReference type="AlphaFoldDB" id="A0A832MNS1"/>
<dbReference type="InterPro" id="IPR037257">
    <property type="entry name" value="T2SS_E_N_sf"/>
</dbReference>